<dbReference type="RefSeq" id="WP_176764691.1">
    <property type="nucleotide sequence ID" value="NZ_FNEN01000007.1"/>
</dbReference>
<sequence>MNYALTVFAQTGEMLLNESFTFDSDQEAIDHGRERLQEESYMKTTHRLVRSGELLLFYR</sequence>
<dbReference type="Proteomes" id="UP000198853">
    <property type="component" value="Unassembled WGS sequence"/>
</dbReference>
<proteinExistence type="predicted"/>
<evidence type="ECO:0000313" key="2">
    <source>
        <dbReference type="Proteomes" id="UP000198853"/>
    </source>
</evidence>
<accession>A0A1G8NVM0</accession>
<reference evidence="1 2" key="1">
    <citation type="submission" date="2016-10" db="EMBL/GenBank/DDBJ databases">
        <authorList>
            <person name="de Groot N.N."/>
        </authorList>
    </citation>
    <scope>NUCLEOTIDE SEQUENCE [LARGE SCALE GENOMIC DNA]</scope>
    <source>
        <strain evidence="1 2">DSM 21771</strain>
    </source>
</reference>
<dbReference type="Pfam" id="PF14120">
    <property type="entry name" value="YhzD"/>
    <property type="match status" value="1"/>
</dbReference>
<organism evidence="1 2">
    <name type="scientific">Natribacillus halophilus</name>
    <dbReference type="NCBI Taxonomy" id="549003"/>
    <lineage>
        <taxon>Bacteria</taxon>
        <taxon>Bacillati</taxon>
        <taxon>Bacillota</taxon>
        <taxon>Bacilli</taxon>
        <taxon>Bacillales</taxon>
        <taxon>Bacillaceae</taxon>
        <taxon>Natribacillus</taxon>
    </lineage>
</organism>
<dbReference type="InterPro" id="IPR025544">
    <property type="entry name" value="YhzD"/>
</dbReference>
<name>A0A1G8NVM0_9BACI</name>
<evidence type="ECO:0000313" key="1">
    <source>
        <dbReference type="EMBL" id="SDI84168.1"/>
    </source>
</evidence>
<dbReference type="AlphaFoldDB" id="A0A1G8NVM0"/>
<gene>
    <name evidence="1" type="ORF">SAMN04488123_10755</name>
</gene>
<dbReference type="EMBL" id="FNEN01000007">
    <property type="protein sequence ID" value="SDI84168.1"/>
    <property type="molecule type" value="Genomic_DNA"/>
</dbReference>
<keyword evidence="2" id="KW-1185">Reference proteome</keyword>
<protein>
    <submittedName>
        <fullName evidence="1">YhzD-like protein</fullName>
    </submittedName>
</protein>